<feature type="transmembrane region" description="Helical" evidence="2">
    <location>
        <begin position="590"/>
        <end position="607"/>
    </location>
</feature>
<dbReference type="GO" id="GO:0006937">
    <property type="term" value="P:regulation of muscle contraction"/>
    <property type="evidence" value="ECO:0007669"/>
    <property type="project" value="TreeGrafter"/>
</dbReference>
<reference evidence="3 4" key="1">
    <citation type="submission" date="2023-10" db="EMBL/GenBank/DDBJ databases">
        <title>Genomes of two closely related lineages of the louse Polyplax serrata with different host specificities.</title>
        <authorList>
            <person name="Martinu J."/>
            <person name="Tarabai H."/>
            <person name="Stefka J."/>
            <person name="Hypsa V."/>
        </authorList>
    </citation>
    <scope>NUCLEOTIDE SEQUENCE [LARGE SCALE GENOMIC DNA]</scope>
    <source>
        <strain evidence="3">HR10_N</strain>
    </source>
</reference>
<dbReference type="GO" id="GO:0015459">
    <property type="term" value="F:potassium channel regulator activity"/>
    <property type="evidence" value="ECO:0007669"/>
    <property type="project" value="TreeGrafter"/>
</dbReference>
<dbReference type="InterPro" id="IPR051951">
    <property type="entry name" value="UNC-93_regulatory"/>
</dbReference>
<feature type="transmembrane region" description="Helical" evidence="2">
    <location>
        <begin position="288"/>
        <end position="310"/>
    </location>
</feature>
<feature type="transmembrane region" description="Helical" evidence="2">
    <location>
        <begin position="559"/>
        <end position="584"/>
    </location>
</feature>
<sequence length="624" mass="69211">MGSLPNLRSLSNDPNTVYNYELCDPENDATSTEGKSRKRLLTCLPRTGGNFESLSEVHNIRNVNLNFAGDAAAPGRIQFHHRRIRHTRSSGSQYNYQMQNANLNWDDYLLQPQLSAYSPISSRSSRSNVTWSANNALYNFGPGSNSRNHRDSLTSSGGASSVRRLIAVVRSTPSRLGPVYSRKVLCRNFAALCLGHVTVTAALLPLISLQSSVSTWWWPNDSITQSSDVGSFLLCGSFAVASIFTLLSPIIIHLLGCNWTPFFWVIAGYVCTSAFFVAHLYPTIRCLILAYVLLGVCLGPVTCARVSYIVTLANKLTYVMTEEEEMYEQINGEAKESILQKLSRGLQASQDLGMVLGNIVAWCFLYYSRNIEQERTVLKTLFNEDESGDWVCGSQSSPYFERTITTSEILGNSTWYEEIVVSCRATAMLASVFVGCGVVAVALTAAFTDKIRLFLYQDPLERPHGVEVYHAVKNAFKDPILQLAAPMSVFIGLHQGFIHADFSKWYVACSLGIPNISLVFLSMGLLQSVAAFTLSLLLQNVPRYLVIDLLLHIYPDSTWQVAFVHGNFFKFLGLSVALGLHGVLSTRVKLYALAFFMILGIAPHTWLEMKLAAKRKMKSALSTL</sequence>
<evidence type="ECO:0000256" key="1">
    <source>
        <dbReference type="ARBA" id="ARBA00009172"/>
    </source>
</evidence>
<feature type="transmembrane region" description="Helical" evidence="2">
    <location>
        <begin position="480"/>
        <end position="498"/>
    </location>
</feature>
<comment type="similarity">
    <text evidence="1">Belongs to the unc-93 family.</text>
</comment>
<dbReference type="GO" id="GO:0005886">
    <property type="term" value="C:plasma membrane"/>
    <property type="evidence" value="ECO:0007669"/>
    <property type="project" value="TreeGrafter"/>
</dbReference>
<proteinExistence type="inferred from homology"/>
<dbReference type="Proteomes" id="UP001372834">
    <property type="component" value="Unassembled WGS sequence"/>
</dbReference>
<dbReference type="PANTHER" id="PTHR19444:SF11">
    <property type="entry name" value="UNC93-LIKE PROTEIN"/>
    <property type="match status" value="1"/>
</dbReference>
<organism evidence="3 4">
    <name type="scientific">Polyplax serrata</name>
    <name type="common">Common mouse louse</name>
    <dbReference type="NCBI Taxonomy" id="468196"/>
    <lineage>
        <taxon>Eukaryota</taxon>
        <taxon>Metazoa</taxon>
        <taxon>Ecdysozoa</taxon>
        <taxon>Arthropoda</taxon>
        <taxon>Hexapoda</taxon>
        <taxon>Insecta</taxon>
        <taxon>Pterygota</taxon>
        <taxon>Neoptera</taxon>
        <taxon>Paraneoptera</taxon>
        <taxon>Psocodea</taxon>
        <taxon>Troctomorpha</taxon>
        <taxon>Phthiraptera</taxon>
        <taxon>Anoplura</taxon>
        <taxon>Polyplacidae</taxon>
        <taxon>Polyplax</taxon>
    </lineage>
</organism>
<keyword evidence="2" id="KW-0472">Membrane</keyword>
<feature type="transmembrane region" description="Helical" evidence="2">
    <location>
        <begin position="425"/>
        <end position="447"/>
    </location>
</feature>
<accession>A0AAN8P3V2</accession>
<dbReference type="GO" id="GO:0055120">
    <property type="term" value="C:striated muscle dense body"/>
    <property type="evidence" value="ECO:0007669"/>
    <property type="project" value="TreeGrafter"/>
</dbReference>
<keyword evidence="2" id="KW-1133">Transmembrane helix</keyword>
<dbReference type="EMBL" id="JAWJWE010000004">
    <property type="protein sequence ID" value="KAK6636518.1"/>
    <property type="molecule type" value="Genomic_DNA"/>
</dbReference>
<dbReference type="GO" id="GO:0043266">
    <property type="term" value="P:regulation of potassium ion transport"/>
    <property type="evidence" value="ECO:0007669"/>
    <property type="project" value="TreeGrafter"/>
</dbReference>
<dbReference type="PANTHER" id="PTHR19444">
    <property type="entry name" value="UNC-93 RELATED"/>
    <property type="match status" value="1"/>
</dbReference>
<evidence type="ECO:0000313" key="4">
    <source>
        <dbReference type="Proteomes" id="UP001372834"/>
    </source>
</evidence>
<feature type="transmembrane region" description="Helical" evidence="2">
    <location>
        <begin position="229"/>
        <end position="255"/>
    </location>
</feature>
<protein>
    <submittedName>
        <fullName evidence="3">Uncharacterized protein</fullName>
    </submittedName>
</protein>
<name>A0AAN8P3V2_POLSC</name>
<dbReference type="AlphaFoldDB" id="A0AAN8P3V2"/>
<evidence type="ECO:0000256" key="2">
    <source>
        <dbReference type="SAM" id="Phobius"/>
    </source>
</evidence>
<keyword evidence="2" id="KW-0812">Transmembrane</keyword>
<feature type="transmembrane region" description="Helical" evidence="2">
    <location>
        <begin position="189"/>
        <end position="209"/>
    </location>
</feature>
<evidence type="ECO:0000313" key="3">
    <source>
        <dbReference type="EMBL" id="KAK6636518.1"/>
    </source>
</evidence>
<gene>
    <name evidence="3" type="ORF">RUM43_010180</name>
</gene>
<feature type="transmembrane region" description="Helical" evidence="2">
    <location>
        <begin position="262"/>
        <end position="282"/>
    </location>
</feature>
<comment type="caution">
    <text evidence="3">The sequence shown here is derived from an EMBL/GenBank/DDBJ whole genome shotgun (WGS) entry which is preliminary data.</text>
</comment>